<organism evidence="1 2">
    <name type="scientific">Pseudoduganella buxea</name>
    <dbReference type="NCBI Taxonomy" id="1949069"/>
    <lineage>
        <taxon>Bacteria</taxon>
        <taxon>Pseudomonadati</taxon>
        <taxon>Pseudomonadota</taxon>
        <taxon>Betaproteobacteria</taxon>
        <taxon>Burkholderiales</taxon>
        <taxon>Oxalobacteraceae</taxon>
        <taxon>Telluria group</taxon>
        <taxon>Pseudoduganella</taxon>
    </lineage>
</organism>
<proteinExistence type="predicted"/>
<protein>
    <submittedName>
        <fullName evidence="1">Uncharacterized protein</fullName>
    </submittedName>
</protein>
<accession>A0ABQ1LNZ9</accession>
<sequence>MGDITTVDFGTAAERQRAKLADSLEAIAGHIRRGELQFEPRGFVLLLQSEQNPAQFEVLNVGIPTTTDLERAAIAIRTRTHQRI</sequence>
<gene>
    <name evidence="1" type="ORF">GCM10011572_53500</name>
</gene>
<evidence type="ECO:0000313" key="2">
    <source>
        <dbReference type="Proteomes" id="UP000622638"/>
    </source>
</evidence>
<keyword evidence="2" id="KW-1185">Reference proteome</keyword>
<comment type="caution">
    <text evidence="1">The sequence shown here is derived from an EMBL/GenBank/DDBJ whole genome shotgun (WGS) entry which is preliminary data.</text>
</comment>
<reference evidence="2" key="1">
    <citation type="journal article" date="2019" name="Int. J. Syst. Evol. Microbiol.">
        <title>The Global Catalogue of Microorganisms (GCM) 10K type strain sequencing project: providing services to taxonomists for standard genome sequencing and annotation.</title>
        <authorList>
            <consortium name="The Broad Institute Genomics Platform"/>
            <consortium name="The Broad Institute Genome Sequencing Center for Infectious Disease"/>
            <person name="Wu L."/>
            <person name="Ma J."/>
        </authorList>
    </citation>
    <scope>NUCLEOTIDE SEQUENCE [LARGE SCALE GENOMIC DNA]</scope>
    <source>
        <strain evidence="2">CGMCC 1.15931</strain>
    </source>
</reference>
<dbReference type="Proteomes" id="UP000622638">
    <property type="component" value="Unassembled WGS sequence"/>
</dbReference>
<name>A0ABQ1LNZ9_9BURK</name>
<evidence type="ECO:0000313" key="1">
    <source>
        <dbReference type="EMBL" id="GGC25405.1"/>
    </source>
</evidence>
<dbReference type="EMBL" id="BMKG01000053">
    <property type="protein sequence ID" value="GGC25405.1"/>
    <property type="molecule type" value="Genomic_DNA"/>
</dbReference>